<evidence type="ECO:0000256" key="6">
    <source>
        <dbReference type="ARBA" id="ARBA00022977"/>
    </source>
</evidence>
<dbReference type="InterPro" id="IPR023209">
    <property type="entry name" value="DAO"/>
</dbReference>
<keyword evidence="4" id="KW-0285">Flavoprotein</keyword>
<evidence type="ECO:0000313" key="12">
    <source>
        <dbReference type="EMBL" id="RFO97592.1"/>
    </source>
</evidence>
<evidence type="ECO:0000256" key="1">
    <source>
        <dbReference type="ARBA" id="ARBA00001974"/>
    </source>
</evidence>
<evidence type="ECO:0000256" key="10">
    <source>
        <dbReference type="ARBA" id="ARBA00049547"/>
    </source>
</evidence>
<dbReference type="AlphaFoldDB" id="A0A3E1REY1"/>
<dbReference type="GO" id="GO:0009228">
    <property type="term" value="P:thiamine biosynthetic process"/>
    <property type="evidence" value="ECO:0007669"/>
    <property type="project" value="UniProtKB-KW"/>
</dbReference>
<evidence type="ECO:0000256" key="8">
    <source>
        <dbReference type="ARBA" id="ARBA00039101"/>
    </source>
</evidence>
<sequence>MGGLHVAIAGAGLAGRLLAWRLLRAGCRVTLLDVRSRAAQDTASMVAAAMLSPLAELAVSDAVVFELGQRSMALWPQWIEELQASSPAAAASPVYYRQQGSLVVAHAPDQSSLAHFTRLLQHKLPAAFQQQVQSLDAAQLATLEPALAGRFGHGLHLQGEGQLANDQWMVALAHALDRLGVVWHEGVTVHTLQANRLLATRGPEALEIAADLVVDARGVGSKPLLGELRGVRGEVLRVECRGVVLQRPVRLMHPRYQLYVVPRPDNVFVVGATELESEDSGPITLRSMLELGSALYSLHPAFGEARVLQASAALRPALDNDQPACTLRDGVWHINGLYRHGYLCAPALVESLMHTLEKLSP</sequence>
<dbReference type="PANTHER" id="PTHR11530">
    <property type="entry name" value="D-AMINO ACID OXIDASE"/>
    <property type="match status" value="1"/>
</dbReference>
<gene>
    <name evidence="12" type="primary">thiO</name>
    <name evidence="12" type="ORF">DIC66_06925</name>
</gene>
<accession>A0A3E1REY1</accession>
<dbReference type="GO" id="GO:0003884">
    <property type="term" value="F:D-amino-acid oxidase activity"/>
    <property type="evidence" value="ECO:0007669"/>
    <property type="project" value="UniProtKB-EC"/>
</dbReference>
<dbReference type="UniPathway" id="UPA00060"/>
<keyword evidence="13" id="KW-1185">Reference proteome</keyword>
<evidence type="ECO:0000256" key="5">
    <source>
        <dbReference type="ARBA" id="ARBA00022827"/>
    </source>
</evidence>
<dbReference type="PANTHER" id="PTHR11530:SF11">
    <property type="entry name" value="D-ASPARTATE OXIDASE"/>
    <property type="match status" value="1"/>
</dbReference>
<evidence type="ECO:0000259" key="11">
    <source>
        <dbReference type="Pfam" id="PF01266"/>
    </source>
</evidence>
<comment type="caution">
    <text evidence="12">The sequence shown here is derived from an EMBL/GenBank/DDBJ whole genome shotgun (WGS) entry which is preliminary data.</text>
</comment>
<dbReference type="EMBL" id="QFZK01000003">
    <property type="protein sequence ID" value="RFO97592.1"/>
    <property type="molecule type" value="Genomic_DNA"/>
</dbReference>
<dbReference type="SUPFAM" id="SSF54373">
    <property type="entry name" value="FAD-linked reductases, C-terminal domain"/>
    <property type="match status" value="1"/>
</dbReference>
<organism evidence="12 13">
    <name type="scientific">Rhodoferax lacus</name>
    <dbReference type="NCBI Taxonomy" id="2184758"/>
    <lineage>
        <taxon>Bacteria</taxon>
        <taxon>Pseudomonadati</taxon>
        <taxon>Pseudomonadota</taxon>
        <taxon>Betaproteobacteria</taxon>
        <taxon>Burkholderiales</taxon>
        <taxon>Comamonadaceae</taxon>
        <taxon>Rhodoferax</taxon>
    </lineage>
</organism>
<proteinExistence type="inferred from homology"/>
<keyword evidence="6" id="KW-0784">Thiamine biosynthesis</keyword>
<protein>
    <recommendedName>
        <fullName evidence="9">D-amino-acid oxidase</fullName>
        <ecNumber evidence="8">1.4.3.3</ecNumber>
    </recommendedName>
</protein>
<dbReference type="GO" id="GO:0009229">
    <property type="term" value="P:thiamine diphosphate biosynthetic process"/>
    <property type="evidence" value="ECO:0007669"/>
    <property type="project" value="UniProtKB-UniPathway"/>
</dbReference>
<keyword evidence="7" id="KW-0560">Oxidoreductase</keyword>
<dbReference type="Pfam" id="PF01266">
    <property type="entry name" value="DAO"/>
    <property type="match status" value="1"/>
</dbReference>
<comment type="similarity">
    <text evidence="3">Belongs to the DAMOX/DASOX family.</text>
</comment>
<dbReference type="NCBIfam" id="TIGR02352">
    <property type="entry name" value="thiamin_ThiO"/>
    <property type="match status" value="1"/>
</dbReference>
<keyword evidence="5" id="KW-0274">FAD</keyword>
<dbReference type="InterPro" id="IPR006076">
    <property type="entry name" value="FAD-dep_OxRdtase"/>
</dbReference>
<reference evidence="12 13" key="1">
    <citation type="submission" date="2018-05" db="EMBL/GenBank/DDBJ databases">
        <title>Rhodoferax soyangensis sp.nov., isolated from an oligotrophic freshwater lake.</title>
        <authorList>
            <person name="Park M."/>
        </authorList>
    </citation>
    <scope>NUCLEOTIDE SEQUENCE [LARGE SCALE GENOMIC DNA]</scope>
    <source>
        <strain evidence="12 13">IMCC26218</strain>
    </source>
</reference>
<evidence type="ECO:0000256" key="2">
    <source>
        <dbReference type="ARBA" id="ARBA00004948"/>
    </source>
</evidence>
<feature type="domain" description="FAD dependent oxidoreductase" evidence="11">
    <location>
        <begin position="6"/>
        <end position="348"/>
    </location>
</feature>
<comment type="catalytic activity">
    <reaction evidence="10">
        <text>a D-alpha-amino acid + O2 + H2O = a 2-oxocarboxylate + H2O2 + NH4(+)</text>
        <dbReference type="Rhea" id="RHEA:21816"/>
        <dbReference type="ChEBI" id="CHEBI:15377"/>
        <dbReference type="ChEBI" id="CHEBI:15379"/>
        <dbReference type="ChEBI" id="CHEBI:16240"/>
        <dbReference type="ChEBI" id="CHEBI:28938"/>
        <dbReference type="ChEBI" id="CHEBI:35179"/>
        <dbReference type="ChEBI" id="CHEBI:59871"/>
        <dbReference type="EC" id="1.4.3.3"/>
    </reaction>
    <physiologicalReaction direction="left-to-right" evidence="10">
        <dbReference type="Rhea" id="RHEA:21817"/>
    </physiologicalReaction>
</comment>
<dbReference type="SUPFAM" id="SSF51905">
    <property type="entry name" value="FAD/NAD(P)-binding domain"/>
    <property type="match status" value="1"/>
</dbReference>
<dbReference type="Proteomes" id="UP000260665">
    <property type="component" value="Unassembled WGS sequence"/>
</dbReference>
<comment type="cofactor">
    <cofactor evidence="1">
        <name>FAD</name>
        <dbReference type="ChEBI" id="CHEBI:57692"/>
    </cofactor>
</comment>
<dbReference type="RefSeq" id="WP_117175414.1">
    <property type="nucleotide sequence ID" value="NZ_QFZK01000003.1"/>
</dbReference>
<dbReference type="GO" id="GO:0071949">
    <property type="term" value="F:FAD binding"/>
    <property type="evidence" value="ECO:0007669"/>
    <property type="project" value="InterPro"/>
</dbReference>
<dbReference type="InterPro" id="IPR036188">
    <property type="entry name" value="FAD/NAD-bd_sf"/>
</dbReference>
<evidence type="ECO:0000256" key="7">
    <source>
        <dbReference type="ARBA" id="ARBA00023002"/>
    </source>
</evidence>
<evidence type="ECO:0000256" key="3">
    <source>
        <dbReference type="ARBA" id="ARBA00006730"/>
    </source>
</evidence>
<dbReference type="Gene3D" id="3.50.50.60">
    <property type="entry name" value="FAD/NAD(P)-binding domain"/>
    <property type="match status" value="1"/>
</dbReference>
<evidence type="ECO:0000313" key="13">
    <source>
        <dbReference type="Proteomes" id="UP000260665"/>
    </source>
</evidence>
<name>A0A3E1REY1_9BURK</name>
<dbReference type="GO" id="GO:0046416">
    <property type="term" value="P:D-amino acid metabolic process"/>
    <property type="evidence" value="ECO:0007669"/>
    <property type="project" value="InterPro"/>
</dbReference>
<comment type="pathway">
    <text evidence="2">Cofactor biosynthesis; thiamine diphosphate biosynthesis.</text>
</comment>
<evidence type="ECO:0000256" key="9">
    <source>
        <dbReference type="ARBA" id="ARBA00039751"/>
    </source>
</evidence>
<dbReference type="EC" id="1.4.3.3" evidence="8"/>
<dbReference type="OrthoDB" id="9790035at2"/>
<dbReference type="InterPro" id="IPR012727">
    <property type="entry name" value="Gly_oxidase_ThiO"/>
</dbReference>
<dbReference type="Gene3D" id="3.30.9.10">
    <property type="entry name" value="D-Amino Acid Oxidase, subunit A, domain 2"/>
    <property type="match status" value="1"/>
</dbReference>
<evidence type="ECO:0000256" key="4">
    <source>
        <dbReference type="ARBA" id="ARBA00022630"/>
    </source>
</evidence>